<evidence type="ECO:0000256" key="1">
    <source>
        <dbReference type="ARBA" id="ARBA00023125"/>
    </source>
</evidence>
<reference evidence="2 3" key="1">
    <citation type="journal article" date="2016" name="Nat. Commun.">
        <title>Thousands of microbial genomes shed light on interconnected biogeochemical processes in an aquifer system.</title>
        <authorList>
            <person name="Anantharaman K."/>
            <person name="Brown C.T."/>
            <person name="Hug L.A."/>
            <person name="Sharon I."/>
            <person name="Castelle C.J."/>
            <person name="Probst A.J."/>
            <person name="Thomas B.C."/>
            <person name="Singh A."/>
            <person name="Wilkins M.J."/>
            <person name="Karaoz U."/>
            <person name="Brodie E.L."/>
            <person name="Williams K.H."/>
            <person name="Hubbard S.S."/>
            <person name="Banfield J.F."/>
        </authorList>
    </citation>
    <scope>NUCLEOTIDE SEQUENCE [LARGE SCALE GENOMIC DNA]</scope>
</reference>
<organism evidence="2 3">
    <name type="scientific">Candidatus Falkowbacteria bacterium RIFCSPHIGHO2_02_FULL_45_15</name>
    <dbReference type="NCBI Taxonomy" id="1797987"/>
    <lineage>
        <taxon>Bacteria</taxon>
        <taxon>Candidatus Falkowiibacteriota</taxon>
    </lineage>
</organism>
<dbReference type="GO" id="GO:0003700">
    <property type="term" value="F:DNA-binding transcription factor activity"/>
    <property type="evidence" value="ECO:0007669"/>
    <property type="project" value="TreeGrafter"/>
</dbReference>
<evidence type="ECO:0000313" key="2">
    <source>
        <dbReference type="EMBL" id="OGF14703.1"/>
    </source>
</evidence>
<dbReference type="EMBL" id="MFFU01000060">
    <property type="protein sequence ID" value="OGF14703.1"/>
    <property type="molecule type" value="Genomic_DNA"/>
</dbReference>
<dbReference type="GO" id="GO:0003677">
    <property type="term" value="F:DNA binding"/>
    <property type="evidence" value="ECO:0007669"/>
    <property type="project" value="UniProtKB-KW"/>
</dbReference>
<keyword evidence="1" id="KW-0238">DNA-binding</keyword>
<dbReference type="Proteomes" id="UP000177691">
    <property type="component" value="Unassembled WGS sequence"/>
</dbReference>
<dbReference type="SUPFAM" id="SSF46785">
    <property type="entry name" value="Winged helix' DNA-binding domain"/>
    <property type="match status" value="1"/>
</dbReference>
<dbReference type="InterPro" id="IPR000944">
    <property type="entry name" value="Tscrpt_reg_Rrf2"/>
</dbReference>
<accession>A0A1F5RKK6</accession>
<name>A0A1F5RKK6_9BACT</name>
<dbReference type="InterPro" id="IPR036388">
    <property type="entry name" value="WH-like_DNA-bd_sf"/>
</dbReference>
<comment type="caution">
    <text evidence="2">The sequence shown here is derived from an EMBL/GenBank/DDBJ whole genome shotgun (WGS) entry which is preliminary data.</text>
</comment>
<protein>
    <recommendedName>
        <fullName evidence="4">Rrf2 family transcriptional regulator</fullName>
    </recommendedName>
</protein>
<proteinExistence type="predicted"/>
<dbReference type="PANTHER" id="PTHR33221:SF5">
    <property type="entry name" value="HTH-TYPE TRANSCRIPTIONAL REGULATOR ISCR"/>
    <property type="match status" value="1"/>
</dbReference>
<evidence type="ECO:0008006" key="4">
    <source>
        <dbReference type="Google" id="ProtNLM"/>
    </source>
</evidence>
<dbReference type="NCBIfam" id="TIGR00738">
    <property type="entry name" value="rrf2_super"/>
    <property type="match status" value="1"/>
</dbReference>
<dbReference type="Gene3D" id="1.10.10.10">
    <property type="entry name" value="Winged helix-like DNA-binding domain superfamily/Winged helix DNA-binding domain"/>
    <property type="match status" value="1"/>
</dbReference>
<dbReference type="InterPro" id="IPR036390">
    <property type="entry name" value="WH_DNA-bd_sf"/>
</dbReference>
<gene>
    <name evidence="2" type="ORF">A3D54_03875</name>
</gene>
<dbReference type="AlphaFoldDB" id="A0A1F5RKK6"/>
<dbReference type="PROSITE" id="PS51197">
    <property type="entry name" value="HTH_RRF2_2"/>
    <property type="match status" value="1"/>
</dbReference>
<dbReference type="Pfam" id="PF02082">
    <property type="entry name" value="Rrf2"/>
    <property type="match status" value="1"/>
</dbReference>
<dbReference type="GO" id="GO:0005829">
    <property type="term" value="C:cytosol"/>
    <property type="evidence" value="ECO:0007669"/>
    <property type="project" value="TreeGrafter"/>
</dbReference>
<dbReference type="PANTHER" id="PTHR33221">
    <property type="entry name" value="WINGED HELIX-TURN-HELIX TRANSCRIPTIONAL REGULATOR, RRF2 FAMILY"/>
    <property type="match status" value="1"/>
</dbReference>
<sequence>MLELAQKYQRGLLSLSDIARRRKLSSGYLVQIIQPLVKAKLIVSKEGKGGGYQLARNPKQISILEIIEALEGKAALVKCLKHGGKVCPGFAVCEAKNVWAIVAKEVQVMLKKKTLAALIKEVVLKYA</sequence>
<evidence type="ECO:0000313" key="3">
    <source>
        <dbReference type="Proteomes" id="UP000177691"/>
    </source>
</evidence>